<dbReference type="InterPro" id="IPR038559">
    <property type="entry name" value="XkdN-like_sf"/>
</dbReference>
<reference evidence="1" key="1">
    <citation type="journal article" date="2021" name="Proc. Natl. Acad. Sci. U.S.A.">
        <title>A Catalog of Tens of Thousands of Viruses from Human Metagenomes Reveals Hidden Associations with Chronic Diseases.</title>
        <authorList>
            <person name="Tisza M.J."/>
            <person name="Buck C.B."/>
        </authorList>
    </citation>
    <scope>NUCLEOTIDE SEQUENCE</scope>
    <source>
        <strain evidence="1">Ct0UO21</strain>
    </source>
</reference>
<dbReference type="Gene3D" id="3.30.2220.30">
    <property type="match status" value="1"/>
</dbReference>
<evidence type="ECO:0000313" key="1">
    <source>
        <dbReference type="EMBL" id="DAE04522.1"/>
    </source>
</evidence>
<organism evidence="1">
    <name type="scientific">Siphoviridae sp. ct0UO21</name>
    <dbReference type="NCBI Taxonomy" id="2825293"/>
    <lineage>
        <taxon>Viruses</taxon>
        <taxon>Duplodnaviria</taxon>
        <taxon>Heunggongvirae</taxon>
        <taxon>Uroviricota</taxon>
        <taxon>Caudoviricetes</taxon>
    </lineage>
</organism>
<dbReference type="Pfam" id="PF08890">
    <property type="entry name" value="Phage_TAC_5"/>
    <property type="match status" value="1"/>
</dbReference>
<protein>
    <submittedName>
        <fullName evidence="1">Tail assembly chaperone protein</fullName>
    </submittedName>
</protein>
<dbReference type="EMBL" id="BK015390">
    <property type="protein sequence ID" value="DAE04522.1"/>
    <property type="molecule type" value="Genomic_DNA"/>
</dbReference>
<proteinExistence type="predicted"/>
<sequence length="133" mass="14742">MKESKINIVDLLLAQDASKIRDLPTAQIRITRLSDIIGADFCLEIRALTGAEIESMPDGMEGIDRKILTAVKNFDFTDAQLRGKFTPDGRCTPLTPTELIDVLLLPGEKIQIVRKINDLSGYTDDAVEVIKKN</sequence>
<name>A0A8S5PC20_9CAUD</name>
<accession>A0A8S5PC20</accession>
<dbReference type="InterPro" id="IPR014986">
    <property type="entry name" value="XkdN-like"/>
</dbReference>